<accession>R0LSH9</accession>
<evidence type="ECO:0000313" key="2">
    <source>
        <dbReference type="Proteomes" id="UP000296049"/>
    </source>
</evidence>
<reference evidence="2" key="1">
    <citation type="journal article" date="2013" name="Nat. Genet.">
        <title>The duck genome and transcriptome provide insight into an avian influenza virus reservoir species.</title>
        <authorList>
            <person name="Huang Y."/>
            <person name="Li Y."/>
            <person name="Burt D.W."/>
            <person name="Chen H."/>
            <person name="Zhang Y."/>
            <person name="Qian W."/>
            <person name="Kim H."/>
            <person name="Gan S."/>
            <person name="Zhao Y."/>
            <person name="Li J."/>
            <person name="Yi K."/>
            <person name="Feng H."/>
            <person name="Zhu P."/>
            <person name="Li B."/>
            <person name="Liu Q."/>
            <person name="Fairley S."/>
            <person name="Magor K.E."/>
            <person name="Du Z."/>
            <person name="Hu X."/>
            <person name="Goodman L."/>
            <person name="Tafer H."/>
            <person name="Vignal A."/>
            <person name="Lee T."/>
            <person name="Kim K.W."/>
            <person name="Sheng Z."/>
            <person name="An Y."/>
            <person name="Searle S."/>
            <person name="Herrero J."/>
            <person name="Groenen M.A."/>
            <person name="Crooijmans R.P."/>
            <person name="Faraut T."/>
            <person name="Cai Q."/>
            <person name="Webster R.G."/>
            <person name="Aldridge J.R."/>
            <person name="Warren W.C."/>
            <person name="Bartschat S."/>
            <person name="Kehr S."/>
            <person name="Marz M."/>
            <person name="Stadler P.F."/>
            <person name="Smith J."/>
            <person name="Kraus R.H."/>
            <person name="Zhao Y."/>
            <person name="Ren L."/>
            <person name="Fei J."/>
            <person name="Morisson M."/>
            <person name="Kaiser P."/>
            <person name="Griffin D.K."/>
            <person name="Rao M."/>
            <person name="Pitel F."/>
            <person name="Wang J."/>
            <person name="Li N."/>
        </authorList>
    </citation>
    <scope>NUCLEOTIDE SEQUENCE [LARGE SCALE GENOMIC DNA]</scope>
</reference>
<protein>
    <submittedName>
        <fullName evidence="1">Uncharacterized protein</fullName>
    </submittedName>
</protein>
<name>R0LSH9_ANAPL</name>
<organism evidence="1 2">
    <name type="scientific">Anas platyrhynchos</name>
    <name type="common">Mallard</name>
    <name type="synonym">Anas boschas</name>
    <dbReference type="NCBI Taxonomy" id="8839"/>
    <lineage>
        <taxon>Eukaryota</taxon>
        <taxon>Metazoa</taxon>
        <taxon>Chordata</taxon>
        <taxon>Craniata</taxon>
        <taxon>Vertebrata</taxon>
        <taxon>Euteleostomi</taxon>
        <taxon>Archelosauria</taxon>
        <taxon>Archosauria</taxon>
        <taxon>Dinosauria</taxon>
        <taxon>Saurischia</taxon>
        <taxon>Theropoda</taxon>
        <taxon>Coelurosauria</taxon>
        <taxon>Aves</taxon>
        <taxon>Neognathae</taxon>
        <taxon>Galloanserae</taxon>
        <taxon>Anseriformes</taxon>
        <taxon>Anatidae</taxon>
        <taxon>Anatinae</taxon>
        <taxon>Anas</taxon>
    </lineage>
</organism>
<dbReference type="EMBL" id="KB742430">
    <property type="protein sequence ID" value="EOB08704.1"/>
    <property type="molecule type" value="Genomic_DNA"/>
</dbReference>
<proteinExistence type="predicted"/>
<dbReference type="AlphaFoldDB" id="R0LSH9"/>
<dbReference type="Proteomes" id="UP000296049">
    <property type="component" value="Unassembled WGS sequence"/>
</dbReference>
<sequence>MEQVKVTAAKAAKVQNNDTFGTGNTIEKATRSNLIAAVIGEKQQQSAEQNFTRAYASLRKIKLCTQENVQQAQHTAACLGAQICNTALLNLDFMASRQCAAACECYWWEERCSYIYFGCLAYKQFGALKEKSQTPKYSQWMGGSYRSFTTPLIGCLQLDCAWSADPQKSTQGPAGKPSFGIHSKPVSLLQYQRSPPPITSMWCAISVTEHFSFTFIYGYSSSLLPPSLISSWEPEVIDGAHSSGFPACHRDELSAAPITRRPKKTSTATKGKTATNPYVVWSPHTSEKQTASQLVLLGPWLMCSVGPRARQAEEAHSTSGHETLWLQAPRPKLASQEKEIKMSCMEKDPLLVSLFYYCIYCGRYTIAAGGQMSLFGQQDNLNHFLSLRQKTWPFPEAALNRVWNNTLRLMLKTSTTAQIYVAPVGSTAFWNLHVAYTNLHSSYFLRA</sequence>
<keyword evidence="2" id="KW-1185">Reference proteome</keyword>
<evidence type="ECO:0000313" key="1">
    <source>
        <dbReference type="EMBL" id="EOB08704.1"/>
    </source>
</evidence>
<gene>
    <name evidence="1" type="ORF">Anapl_14976</name>
</gene>